<dbReference type="PANTHER" id="PTHR43376:SF1">
    <property type="entry name" value="OLIGOPEPTIDE TRANSPORT SYSTEM PERMEASE PROTEIN"/>
    <property type="match status" value="1"/>
</dbReference>
<evidence type="ECO:0000256" key="4">
    <source>
        <dbReference type="ARBA" id="ARBA00023136"/>
    </source>
</evidence>
<dbReference type="PANTHER" id="PTHR43376">
    <property type="entry name" value="OLIGOPEPTIDE TRANSPORT SYSTEM PERMEASE PROTEIN"/>
    <property type="match status" value="1"/>
</dbReference>
<evidence type="ECO:0000256" key="2">
    <source>
        <dbReference type="ARBA" id="ARBA00022692"/>
    </source>
</evidence>
<name>A0A7C2VL52_9CREN</name>
<feature type="transmembrane region" description="Helical" evidence="5">
    <location>
        <begin position="201"/>
        <end position="223"/>
    </location>
</feature>
<feature type="domain" description="ABC transmembrane type-1" evidence="6">
    <location>
        <begin position="117"/>
        <end position="326"/>
    </location>
</feature>
<reference evidence="7" key="1">
    <citation type="journal article" date="2020" name="mSystems">
        <title>Genome- and Community-Level Interaction Insights into Carbon Utilization and Element Cycling Functions of Hydrothermarchaeota in Hydrothermal Sediment.</title>
        <authorList>
            <person name="Zhou Z."/>
            <person name="Liu Y."/>
            <person name="Xu W."/>
            <person name="Pan J."/>
            <person name="Luo Z.H."/>
            <person name="Li M."/>
        </authorList>
    </citation>
    <scope>NUCLEOTIDE SEQUENCE [LARGE SCALE GENOMIC DNA]</scope>
    <source>
        <strain evidence="7">SpSt-16</strain>
    </source>
</reference>
<evidence type="ECO:0000256" key="1">
    <source>
        <dbReference type="ARBA" id="ARBA00004141"/>
    </source>
</evidence>
<dbReference type="EMBL" id="DSGT01000002">
    <property type="protein sequence ID" value="HEW52760.1"/>
    <property type="molecule type" value="Genomic_DNA"/>
</dbReference>
<organism evidence="7">
    <name type="scientific">Ignisphaera aggregans</name>
    <dbReference type="NCBI Taxonomy" id="334771"/>
    <lineage>
        <taxon>Archaea</taxon>
        <taxon>Thermoproteota</taxon>
        <taxon>Thermoprotei</taxon>
        <taxon>Desulfurococcales</taxon>
        <taxon>Desulfurococcaceae</taxon>
        <taxon>Ignisphaera</taxon>
    </lineage>
</organism>
<accession>A0A7C2VL52</accession>
<keyword evidence="3 5" id="KW-1133">Transmembrane helix</keyword>
<dbReference type="PROSITE" id="PS50928">
    <property type="entry name" value="ABC_TM1"/>
    <property type="match status" value="1"/>
</dbReference>
<comment type="similarity">
    <text evidence="5">Belongs to the binding-protein-dependent transport system permease family.</text>
</comment>
<protein>
    <submittedName>
        <fullName evidence="7">ABC transporter permease</fullName>
    </submittedName>
</protein>
<keyword evidence="2 5" id="KW-0812">Transmembrane</keyword>
<evidence type="ECO:0000259" key="6">
    <source>
        <dbReference type="PROSITE" id="PS50928"/>
    </source>
</evidence>
<comment type="caution">
    <text evidence="7">The sequence shown here is derived from an EMBL/GenBank/DDBJ whole genome shotgun (WGS) entry which is preliminary data.</text>
</comment>
<feature type="transmembrane region" description="Helical" evidence="5">
    <location>
        <begin position="155"/>
        <end position="181"/>
    </location>
</feature>
<evidence type="ECO:0000256" key="5">
    <source>
        <dbReference type="RuleBase" id="RU363032"/>
    </source>
</evidence>
<gene>
    <name evidence="7" type="ORF">ENO77_01075</name>
</gene>
<feature type="transmembrane region" description="Helical" evidence="5">
    <location>
        <begin position="279"/>
        <end position="302"/>
    </location>
</feature>
<feature type="transmembrane region" description="Helical" evidence="5">
    <location>
        <begin position="308"/>
        <end position="335"/>
    </location>
</feature>
<dbReference type="Pfam" id="PF00528">
    <property type="entry name" value="BPD_transp_1"/>
    <property type="match status" value="1"/>
</dbReference>
<dbReference type="AlphaFoldDB" id="A0A7C2VL52"/>
<evidence type="ECO:0000256" key="3">
    <source>
        <dbReference type="ARBA" id="ARBA00022989"/>
    </source>
</evidence>
<feature type="transmembrane region" description="Helical" evidence="5">
    <location>
        <begin position="21"/>
        <end position="40"/>
    </location>
</feature>
<dbReference type="GO" id="GO:0005886">
    <property type="term" value="C:plasma membrane"/>
    <property type="evidence" value="ECO:0007669"/>
    <property type="project" value="UniProtKB-SubCell"/>
</dbReference>
<proteinExistence type="inferred from homology"/>
<comment type="subcellular location">
    <subcellularLocation>
        <location evidence="5">Cell membrane</location>
        <topology evidence="5">Multi-pass membrane protein</topology>
    </subcellularLocation>
    <subcellularLocation>
        <location evidence="1">Membrane</location>
        <topology evidence="1">Multi-pass membrane protein</topology>
    </subcellularLocation>
</comment>
<feature type="transmembrane region" description="Helical" evidence="5">
    <location>
        <begin position="116"/>
        <end position="134"/>
    </location>
</feature>
<evidence type="ECO:0000313" key="7">
    <source>
        <dbReference type="EMBL" id="HEW52760.1"/>
    </source>
</evidence>
<keyword evidence="5" id="KW-0813">Transport</keyword>
<dbReference type="InterPro" id="IPR000515">
    <property type="entry name" value="MetI-like"/>
</dbReference>
<sequence length="346" mass="38726">MSINWAEYKPLARYMARRLGAIAVMYFVTLTILFVLPRLIPANPAASYVESIVESYGGVVDPTVIHEQERIILEEFGYGKPLHVQYVDFITKAFGGDLGTSIAFYPDKVIDHVMHALPWTLFLFVPSTIIGWYIGNMWGAISGYRRGTTFEKVSVVVASTVAQIPGYWLAMLLILVFAVQLKLLPPGGAYSTEMMPSLTPQFVLSVLKHYILPFTALTLPYLCSQVITMRNLIIYELRSDYTMFGDYIGLPDKVIRGYAFRNAVMPQVVGLSIRLGRTVAGAALVETIFGYPGMGTLIYTAVRESDYMLLQGIFVILVATVYMALFLSDLVHVIIDPRVRLGYRKD</sequence>
<dbReference type="GO" id="GO:0055085">
    <property type="term" value="P:transmembrane transport"/>
    <property type="evidence" value="ECO:0007669"/>
    <property type="project" value="InterPro"/>
</dbReference>
<keyword evidence="4 5" id="KW-0472">Membrane</keyword>